<feature type="signal peptide" evidence="8">
    <location>
        <begin position="1"/>
        <end position="23"/>
    </location>
</feature>
<name>A0ABU2NAC2_9PSEU</name>
<feature type="transmembrane region" description="Helical" evidence="7">
    <location>
        <begin position="122"/>
        <end position="142"/>
    </location>
</feature>
<feature type="transmembrane region" description="Helical" evidence="7">
    <location>
        <begin position="211"/>
        <end position="230"/>
    </location>
</feature>
<dbReference type="InterPro" id="IPR037185">
    <property type="entry name" value="EmrE-like"/>
</dbReference>
<keyword evidence="4 7" id="KW-1133">Transmembrane helix</keyword>
<evidence type="ECO:0000256" key="6">
    <source>
        <dbReference type="SAM" id="MobiDB-lite"/>
    </source>
</evidence>
<dbReference type="RefSeq" id="WP_311556935.1">
    <property type="nucleotide sequence ID" value="NZ_JAVREJ010000010.1"/>
</dbReference>
<dbReference type="PANTHER" id="PTHR32322:SF2">
    <property type="entry name" value="EAMA DOMAIN-CONTAINING PROTEIN"/>
    <property type="match status" value="1"/>
</dbReference>
<protein>
    <submittedName>
        <fullName evidence="10">DMT family transporter</fullName>
    </submittedName>
</protein>
<keyword evidence="3 7" id="KW-0812">Transmembrane</keyword>
<keyword evidence="5 7" id="KW-0472">Membrane</keyword>
<feature type="transmembrane region" description="Helical" evidence="7">
    <location>
        <begin position="242"/>
        <end position="261"/>
    </location>
</feature>
<keyword evidence="8" id="KW-0732">Signal</keyword>
<feature type="chain" id="PRO_5045410603" evidence="8">
    <location>
        <begin position="24"/>
        <end position="329"/>
    </location>
</feature>
<feature type="transmembrane region" description="Helical" evidence="7">
    <location>
        <begin position="64"/>
        <end position="83"/>
    </location>
</feature>
<evidence type="ECO:0000256" key="4">
    <source>
        <dbReference type="ARBA" id="ARBA00022989"/>
    </source>
</evidence>
<evidence type="ECO:0000256" key="1">
    <source>
        <dbReference type="ARBA" id="ARBA00004141"/>
    </source>
</evidence>
<comment type="similarity">
    <text evidence="2">Belongs to the EamA transporter family.</text>
</comment>
<feature type="transmembrane region" description="Helical" evidence="7">
    <location>
        <begin position="95"/>
        <end position="115"/>
    </location>
</feature>
<feature type="transmembrane region" description="Helical" evidence="7">
    <location>
        <begin position="148"/>
        <end position="171"/>
    </location>
</feature>
<dbReference type="InterPro" id="IPR000620">
    <property type="entry name" value="EamA_dom"/>
</dbReference>
<dbReference type="Proteomes" id="UP001183202">
    <property type="component" value="Unassembled WGS sequence"/>
</dbReference>
<evidence type="ECO:0000313" key="10">
    <source>
        <dbReference type="EMBL" id="MDT0350891.1"/>
    </source>
</evidence>
<evidence type="ECO:0000256" key="7">
    <source>
        <dbReference type="SAM" id="Phobius"/>
    </source>
</evidence>
<feature type="region of interest" description="Disordered" evidence="6">
    <location>
        <begin position="291"/>
        <end position="329"/>
    </location>
</feature>
<comment type="subcellular location">
    <subcellularLocation>
        <location evidence="1">Membrane</location>
        <topology evidence="1">Multi-pass membrane protein</topology>
    </subcellularLocation>
</comment>
<sequence>MSLRRSGSVLAAAAMTCVGSSVAVSSTITGAPLFTLQAVRYALAAVLLVVLARATGRHLPRPHGWEWAWLGGIALTGLVIFNIGVVRGTAHAEPAVIGVAVAAVPLVLALAGPLVGGTRPSVAVVAGAAVVSVGAALVSGGGRTDLAGLGWAAVVLAGEVAFTLLAVPVLGRLGPWAVALHTVWIAAVMLAVLAVVVEGPAAIVTLDAGDLLAAAHLAVVVTALAFVLWYTAVTRLGADRAGLFTGVVPVAAAAGGVLLGAPIPAPVVWAGMGLVAAGLVIGLAAGTRRTPRSRESATSSGRKARSDDDLGCPRRSEARVHAGEPADSR</sequence>
<dbReference type="SUPFAM" id="SSF103481">
    <property type="entry name" value="Multidrug resistance efflux transporter EmrE"/>
    <property type="match status" value="2"/>
</dbReference>
<feature type="transmembrane region" description="Helical" evidence="7">
    <location>
        <begin position="267"/>
        <end position="286"/>
    </location>
</feature>
<evidence type="ECO:0000256" key="8">
    <source>
        <dbReference type="SAM" id="SignalP"/>
    </source>
</evidence>
<keyword evidence="11" id="KW-1185">Reference proteome</keyword>
<dbReference type="InterPro" id="IPR050638">
    <property type="entry name" value="AA-Vitamin_Transporters"/>
</dbReference>
<feature type="transmembrane region" description="Helical" evidence="7">
    <location>
        <begin position="183"/>
        <end position="205"/>
    </location>
</feature>
<feature type="transmembrane region" description="Helical" evidence="7">
    <location>
        <begin position="33"/>
        <end position="52"/>
    </location>
</feature>
<proteinExistence type="inferred from homology"/>
<evidence type="ECO:0000256" key="3">
    <source>
        <dbReference type="ARBA" id="ARBA00022692"/>
    </source>
</evidence>
<reference evidence="11" key="1">
    <citation type="submission" date="2023-07" db="EMBL/GenBank/DDBJ databases">
        <title>30 novel species of actinomycetes from the DSMZ collection.</title>
        <authorList>
            <person name="Nouioui I."/>
        </authorList>
    </citation>
    <scope>NUCLEOTIDE SEQUENCE [LARGE SCALE GENOMIC DNA]</scope>
    <source>
        <strain evidence="11">DSM 45834</strain>
    </source>
</reference>
<feature type="domain" description="EamA" evidence="9">
    <location>
        <begin position="6"/>
        <end position="139"/>
    </location>
</feature>
<evidence type="ECO:0000259" key="9">
    <source>
        <dbReference type="Pfam" id="PF00892"/>
    </source>
</evidence>
<dbReference type="Pfam" id="PF00892">
    <property type="entry name" value="EamA"/>
    <property type="match status" value="2"/>
</dbReference>
<dbReference type="EMBL" id="JAVREJ010000010">
    <property type="protein sequence ID" value="MDT0350891.1"/>
    <property type="molecule type" value="Genomic_DNA"/>
</dbReference>
<evidence type="ECO:0000256" key="5">
    <source>
        <dbReference type="ARBA" id="ARBA00023136"/>
    </source>
</evidence>
<accession>A0ABU2NAC2</accession>
<feature type="compositionally biased region" description="Basic and acidic residues" evidence="6">
    <location>
        <begin position="304"/>
        <end position="329"/>
    </location>
</feature>
<organism evidence="10 11">
    <name type="scientific">Pseudonocardia charpentierae</name>
    <dbReference type="NCBI Taxonomy" id="3075545"/>
    <lineage>
        <taxon>Bacteria</taxon>
        <taxon>Bacillati</taxon>
        <taxon>Actinomycetota</taxon>
        <taxon>Actinomycetes</taxon>
        <taxon>Pseudonocardiales</taxon>
        <taxon>Pseudonocardiaceae</taxon>
        <taxon>Pseudonocardia</taxon>
    </lineage>
</organism>
<gene>
    <name evidence="10" type="ORF">RM445_15270</name>
</gene>
<dbReference type="PANTHER" id="PTHR32322">
    <property type="entry name" value="INNER MEMBRANE TRANSPORTER"/>
    <property type="match status" value="1"/>
</dbReference>
<evidence type="ECO:0000256" key="2">
    <source>
        <dbReference type="ARBA" id="ARBA00007362"/>
    </source>
</evidence>
<feature type="domain" description="EamA" evidence="9">
    <location>
        <begin position="159"/>
        <end position="281"/>
    </location>
</feature>
<evidence type="ECO:0000313" key="11">
    <source>
        <dbReference type="Proteomes" id="UP001183202"/>
    </source>
</evidence>
<comment type="caution">
    <text evidence="10">The sequence shown here is derived from an EMBL/GenBank/DDBJ whole genome shotgun (WGS) entry which is preliminary data.</text>
</comment>